<dbReference type="Proteomes" id="UP000708148">
    <property type="component" value="Unassembled WGS sequence"/>
</dbReference>
<dbReference type="OrthoDB" id="579117at2759"/>
<gene>
    <name evidence="2" type="ORF">OSTQU699_LOCUS4267</name>
</gene>
<keyword evidence="3" id="KW-1185">Reference proteome</keyword>
<name>A0A8S1IUU4_9CHLO</name>
<evidence type="ECO:0000256" key="1">
    <source>
        <dbReference type="SAM" id="SignalP"/>
    </source>
</evidence>
<evidence type="ECO:0000313" key="2">
    <source>
        <dbReference type="EMBL" id="CAD7698908.1"/>
    </source>
</evidence>
<dbReference type="AlphaFoldDB" id="A0A8S1IUU4"/>
<sequence length="356" mass="39092">MAAPAVANQRSPALTLVSVLALTAAAQCLDISDAGTAEVTSMLELRDALYTPAATRIAIKNNITVTAVQWGWVIPSIERQVTVTTHEDAPWPTILNTKSETQLGLVLPGGELIFDNVMFDETHPQRNLAGNPAFFPLFTGHPGSKITFRNCSLLQSSYACDQLSIPNLMAARTPSQAARDANSELKYNASLGLDGDYFTVHEAARPKEYKLYSELDSLTEGWVYHYDTLFICELWGLISARRLGLSEDVEIVKKSYEVATIYEVLNVITRDDPTGGSYSLQTAARQLESDLQTVEAYVLLNGNIELKADNWPPEVDVIHRLFQLNGSTNGESGLSRKKIVFDDSTSGKLVDGHPRE</sequence>
<proteinExistence type="predicted"/>
<accession>A0A8S1IUU4</accession>
<feature type="chain" id="PRO_5035785428" evidence="1">
    <location>
        <begin position="29"/>
        <end position="356"/>
    </location>
</feature>
<evidence type="ECO:0000313" key="3">
    <source>
        <dbReference type="Proteomes" id="UP000708148"/>
    </source>
</evidence>
<reference evidence="2" key="1">
    <citation type="submission" date="2020-12" db="EMBL/GenBank/DDBJ databases">
        <authorList>
            <person name="Iha C."/>
        </authorList>
    </citation>
    <scope>NUCLEOTIDE SEQUENCE</scope>
</reference>
<dbReference type="EMBL" id="CAJHUC010000913">
    <property type="protein sequence ID" value="CAD7698908.1"/>
    <property type="molecule type" value="Genomic_DNA"/>
</dbReference>
<feature type="signal peptide" evidence="1">
    <location>
        <begin position="1"/>
        <end position="28"/>
    </location>
</feature>
<comment type="caution">
    <text evidence="2">The sequence shown here is derived from an EMBL/GenBank/DDBJ whole genome shotgun (WGS) entry which is preliminary data.</text>
</comment>
<keyword evidence="1" id="KW-0732">Signal</keyword>
<organism evidence="2 3">
    <name type="scientific">Ostreobium quekettii</name>
    <dbReference type="NCBI Taxonomy" id="121088"/>
    <lineage>
        <taxon>Eukaryota</taxon>
        <taxon>Viridiplantae</taxon>
        <taxon>Chlorophyta</taxon>
        <taxon>core chlorophytes</taxon>
        <taxon>Ulvophyceae</taxon>
        <taxon>TCBD clade</taxon>
        <taxon>Bryopsidales</taxon>
        <taxon>Ostreobineae</taxon>
        <taxon>Ostreobiaceae</taxon>
        <taxon>Ostreobium</taxon>
    </lineage>
</organism>
<protein>
    <submittedName>
        <fullName evidence="2">Uncharacterized protein</fullName>
    </submittedName>
</protein>